<dbReference type="InterPro" id="IPR006016">
    <property type="entry name" value="UspA"/>
</dbReference>
<organism evidence="3 5">
    <name type="scientific">Morganella morganii</name>
    <name type="common">Proteus morganii</name>
    <dbReference type="NCBI Taxonomy" id="582"/>
    <lineage>
        <taxon>Bacteria</taxon>
        <taxon>Pseudomonadati</taxon>
        <taxon>Pseudomonadota</taxon>
        <taxon>Gammaproteobacteria</taxon>
        <taxon>Enterobacterales</taxon>
        <taxon>Morganellaceae</taxon>
        <taxon>Morganella</taxon>
    </lineage>
</organism>
<dbReference type="Gene3D" id="3.40.50.620">
    <property type="entry name" value="HUPs"/>
    <property type="match status" value="1"/>
</dbReference>
<evidence type="ECO:0000313" key="5">
    <source>
        <dbReference type="Proteomes" id="UP000650477"/>
    </source>
</evidence>
<sequence length="147" mass="16476">MHKVILVPIDLNHNYLTDKVISEINEFSVNKNTHFYFLTVISPAEKYNEYGVGYPMITEDTKFEDETSKTIEKELKEVVSKFGIPDNQVSLLVKIGSAADIIIDVSQQIKADLIIIGSRNPSFKTHILGSTASSLAHYAKTSVFIVR</sequence>
<reference evidence="4" key="2">
    <citation type="submission" date="2023-02" db="EMBL/GenBank/DDBJ databases">
        <title>Detection, antimicrobial susceptibility and genomic characterization of NDM-producing species of Morganellaceae, Yersiniaceae, and Enterobacteriaceae other than Klebsiella.</title>
        <authorList>
            <person name="Camargo C.H."/>
            <person name="Sacchi C.T."/>
            <person name="Campos K.R."/>
        </authorList>
    </citation>
    <scope>NUCLEOTIDE SEQUENCE</scope>
    <source>
        <strain evidence="4">1189_21</strain>
    </source>
</reference>
<dbReference type="PRINTS" id="PR01438">
    <property type="entry name" value="UNVRSLSTRESS"/>
</dbReference>
<reference evidence="3" key="1">
    <citation type="submission" date="2017-12" db="EMBL/GenBank/DDBJ databases">
        <title>Genome sequencing and analysis.</title>
        <authorList>
            <person name="Huang Y.-T."/>
        </authorList>
    </citation>
    <scope>NUCLEOTIDE SEQUENCE</scope>
    <source>
        <strain evidence="3">VGH116</strain>
    </source>
</reference>
<dbReference type="STRING" id="582.AL531_04835"/>
<dbReference type="Proteomes" id="UP001182247">
    <property type="component" value="Unassembled WGS sequence"/>
</dbReference>
<proteinExistence type="inferred from homology"/>
<evidence type="ECO:0000256" key="1">
    <source>
        <dbReference type="ARBA" id="ARBA00008791"/>
    </source>
</evidence>
<dbReference type="CDD" id="cd00293">
    <property type="entry name" value="USP-like"/>
    <property type="match status" value="1"/>
</dbReference>
<evidence type="ECO:0000313" key="4">
    <source>
        <dbReference type="EMBL" id="MDS0898844.1"/>
    </source>
</evidence>
<dbReference type="PANTHER" id="PTHR46268:SF6">
    <property type="entry name" value="UNIVERSAL STRESS PROTEIN UP12"/>
    <property type="match status" value="1"/>
</dbReference>
<dbReference type="Pfam" id="PF00582">
    <property type="entry name" value="Usp"/>
    <property type="match status" value="1"/>
</dbReference>
<dbReference type="InterPro" id="IPR006015">
    <property type="entry name" value="Universal_stress_UspA"/>
</dbReference>
<comment type="similarity">
    <text evidence="1">Belongs to the universal stress protein A family.</text>
</comment>
<dbReference type="AlphaFoldDB" id="A0A0A2RPZ3"/>
<comment type="caution">
    <text evidence="3">The sequence shown here is derived from an EMBL/GenBank/DDBJ whole genome shotgun (WGS) entry which is preliminary data.</text>
</comment>
<dbReference type="EMBL" id="JAPKIY010000019">
    <property type="protein sequence ID" value="MDS0898844.1"/>
    <property type="molecule type" value="Genomic_DNA"/>
</dbReference>
<dbReference type="PANTHER" id="PTHR46268">
    <property type="entry name" value="STRESS RESPONSE PROTEIN NHAX"/>
    <property type="match status" value="1"/>
</dbReference>
<protein>
    <submittedName>
        <fullName evidence="3">Universal stress protein</fullName>
    </submittedName>
</protein>
<evidence type="ECO:0000259" key="2">
    <source>
        <dbReference type="Pfam" id="PF00582"/>
    </source>
</evidence>
<dbReference type="GeneID" id="93360777"/>
<accession>A0A0A2RPZ3</accession>
<gene>
    <name evidence="3" type="ORF">CYG68_02335</name>
    <name evidence="4" type="ORF">OSC06_12745</name>
</gene>
<dbReference type="EMBL" id="PKLF01000002">
    <property type="protein sequence ID" value="MBE8611261.1"/>
    <property type="molecule type" value="Genomic_DNA"/>
</dbReference>
<dbReference type="SUPFAM" id="SSF52402">
    <property type="entry name" value="Adenine nucleotide alpha hydrolases-like"/>
    <property type="match status" value="1"/>
</dbReference>
<evidence type="ECO:0000313" key="3">
    <source>
        <dbReference type="EMBL" id="MBE8611261.1"/>
    </source>
</evidence>
<name>A0A0A2RPZ3_MORMO</name>
<dbReference type="InterPro" id="IPR014729">
    <property type="entry name" value="Rossmann-like_a/b/a_fold"/>
</dbReference>
<dbReference type="Proteomes" id="UP000650477">
    <property type="component" value="Unassembled WGS sequence"/>
</dbReference>
<feature type="domain" description="UspA" evidence="2">
    <location>
        <begin position="1"/>
        <end position="147"/>
    </location>
</feature>
<dbReference type="OrthoDB" id="9792500at2"/>
<dbReference type="RefSeq" id="WP_024473812.1">
    <property type="nucleotide sequence ID" value="NZ_ABMOGV020000012.1"/>
</dbReference>